<dbReference type="PANTHER" id="PTHR34408">
    <property type="entry name" value="FAMILY PROTEIN, PUTATIVE-RELATED"/>
    <property type="match status" value="1"/>
</dbReference>
<dbReference type="InterPro" id="IPR010466">
    <property type="entry name" value="DUF1058"/>
</dbReference>
<keyword evidence="4" id="KW-1185">Reference proteome</keyword>
<evidence type="ECO:0000313" key="4">
    <source>
        <dbReference type="Proteomes" id="UP001172737"/>
    </source>
</evidence>
<proteinExistence type="predicted"/>
<dbReference type="Pfam" id="PF06347">
    <property type="entry name" value="SH3_4"/>
    <property type="match status" value="1"/>
</dbReference>
<dbReference type="EMBL" id="JAUHPX010000001">
    <property type="protein sequence ID" value="MDN4486721.1"/>
    <property type="molecule type" value="Genomic_DNA"/>
</dbReference>
<dbReference type="InterPro" id="IPR007921">
    <property type="entry name" value="CHAP_dom"/>
</dbReference>
<feature type="domain" description="SLH" evidence="2">
    <location>
        <begin position="30"/>
        <end position="94"/>
    </location>
</feature>
<evidence type="ECO:0000259" key="2">
    <source>
        <dbReference type="PROSITE" id="PS51272"/>
    </source>
</evidence>
<dbReference type="InterPro" id="IPR003646">
    <property type="entry name" value="SH3-like_bac-type"/>
</dbReference>
<dbReference type="InterPro" id="IPR052354">
    <property type="entry name" value="Cell_Wall_Dynamics_Protein"/>
</dbReference>
<dbReference type="Pfam" id="PF05257">
    <property type="entry name" value="CHAP"/>
    <property type="match status" value="1"/>
</dbReference>
<dbReference type="SMART" id="SM00287">
    <property type="entry name" value="SH3b"/>
    <property type="match status" value="2"/>
</dbReference>
<dbReference type="Gene3D" id="2.30.30.40">
    <property type="entry name" value="SH3 Domains"/>
    <property type="match status" value="2"/>
</dbReference>
<organism evidence="3 4">
    <name type="scientific">Demequina lignilytica</name>
    <dbReference type="NCBI Taxonomy" id="3051663"/>
    <lineage>
        <taxon>Bacteria</taxon>
        <taxon>Bacillati</taxon>
        <taxon>Actinomycetota</taxon>
        <taxon>Actinomycetes</taxon>
        <taxon>Micrococcales</taxon>
        <taxon>Demequinaceae</taxon>
        <taxon>Demequina</taxon>
    </lineage>
</organism>
<gene>
    <name evidence="3" type="ORF">QQX10_00905</name>
</gene>
<evidence type="ECO:0000313" key="3">
    <source>
        <dbReference type="EMBL" id="MDN4486721.1"/>
    </source>
</evidence>
<dbReference type="PANTHER" id="PTHR34408:SF1">
    <property type="entry name" value="GLYCOSYL HYDROLASE FAMILY 19 DOMAIN-CONTAINING PROTEIN HI_1415"/>
    <property type="match status" value="1"/>
</dbReference>
<feature type="chain" id="PRO_5043880119" evidence="1">
    <location>
        <begin position="31"/>
        <end position="516"/>
    </location>
</feature>
<name>A0AAW7M4P5_9MICO</name>
<feature type="domain" description="SLH" evidence="2">
    <location>
        <begin position="96"/>
        <end position="159"/>
    </location>
</feature>
<comment type="caution">
    <text evidence="3">The sequence shown here is derived from an EMBL/GenBank/DDBJ whole genome shotgun (WGS) entry which is preliminary data.</text>
</comment>
<protein>
    <submittedName>
        <fullName evidence="3">S-layer homology domain-containing protein</fullName>
    </submittedName>
</protein>
<evidence type="ECO:0000256" key="1">
    <source>
        <dbReference type="SAM" id="SignalP"/>
    </source>
</evidence>
<accession>A0AAW7M4P5</accession>
<reference evidence="3" key="1">
    <citation type="submission" date="2023-06" db="EMBL/GenBank/DDBJ databases">
        <title>Sysu t00039.</title>
        <authorList>
            <person name="Gao L."/>
            <person name="Fang B.-Z."/>
            <person name="Li W.-J."/>
        </authorList>
    </citation>
    <scope>NUCLEOTIDE SEQUENCE</scope>
    <source>
        <strain evidence="3">SYSU T00039</strain>
    </source>
</reference>
<dbReference type="InterPro" id="IPR001119">
    <property type="entry name" value="SLH_dom"/>
</dbReference>
<dbReference type="Proteomes" id="UP001172737">
    <property type="component" value="Unassembled WGS sequence"/>
</dbReference>
<dbReference type="Pfam" id="PF00395">
    <property type="entry name" value="SLH"/>
    <property type="match status" value="2"/>
</dbReference>
<sequence length="516" mass="56855">MRTPFTRARTLAGALIGLMLVGVATPSASAATGFVDVSDDHPFATEIRWMADAGISNGWSTGSGNEYRPSATITRDAMAAFLYRYAGSPSFSAPRTPSFSDVTPETSEFYKEIEWLAAEGISTGWSDGTFRPLRSVSRDAMAAFLFRFADGEETDAATAFADSDTSEHAVAIEWLATQGISEGWLNWRGRVFKPKLSIARDAMAAFLYRLEHGAEPVLAHEPVFESRARVYVTASTVYVRSKPSSSAGVKAMAYKNATGMFDGAREYGWQRVEIGGTVGWIQTTNLTRTKPSSTTQRIGLKSSEIVVRDSPSTSGSVLLRISQGERGQFLNIRRNGEWWQVRFRDTVGWVKASKLNLAPKYNASKALAKAWSQVGYRSPDWNNNKFNDWAGGDNPWCMVYQMWVMDQIGFPQGVPFELLFSDWAKEAMASGVVDTDVKASDLQPGDIVLVDWAPYNGPTHTGMVDHVVNSTTVVLVEGNTLDGTGDRTRGVYVRTRQIVDMYGVFDPDEYARVHGY</sequence>
<dbReference type="PROSITE" id="PS51272">
    <property type="entry name" value="SLH"/>
    <property type="match status" value="2"/>
</dbReference>
<dbReference type="RefSeq" id="WP_301144305.1">
    <property type="nucleotide sequence ID" value="NZ_JAUHPX010000001.1"/>
</dbReference>
<feature type="signal peptide" evidence="1">
    <location>
        <begin position="1"/>
        <end position="30"/>
    </location>
</feature>
<keyword evidence="1" id="KW-0732">Signal</keyword>
<dbReference type="AlphaFoldDB" id="A0AAW7M4P5"/>